<keyword evidence="4" id="KW-1185">Reference proteome</keyword>
<feature type="region of interest" description="Disordered" evidence="1">
    <location>
        <begin position="441"/>
        <end position="483"/>
    </location>
</feature>
<feature type="region of interest" description="Disordered" evidence="1">
    <location>
        <begin position="707"/>
        <end position="729"/>
    </location>
</feature>
<dbReference type="Proteomes" id="UP000886523">
    <property type="component" value="Unassembled WGS sequence"/>
</dbReference>
<feature type="region of interest" description="Disordered" evidence="1">
    <location>
        <begin position="502"/>
        <end position="550"/>
    </location>
</feature>
<dbReference type="AlphaFoldDB" id="A0A9P6B6Y3"/>
<feature type="non-terminal residue" evidence="3">
    <location>
        <position position="1"/>
    </location>
</feature>
<dbReference type="OrthoDB" id="1751210at2759"/>
<feature type="compositionally biased region" description="Pro residues" evidence="1">
    <location>
        <begin position="1"/>
        <end position="11"/>
    </location>
</feature>
<dbReference type="EMBL" id="MU128927">
    <property type="protein sequence ID" value="KAF9518070.1"/>
    <property type="molecule type" value="Genomic_DNA"/>
</dbReference>
<reference evidence="3" key="1">
    <citation type="journal article" date="2020" name="Nat. Commun.">
        <title>Large-scale genome sequencing of mycorrhizal fungi provides insights into the early evolution of symbiotic traits.</title>
        <authorList>
            <person name="Miyauchi S."/>
            <person name="Kiss E."/>
            <person name="Kuo A."/>
            <person name="Drula E."/>
            <person name="Kohler A."/>
            <person name="Sanchez-Garcia M."/>
            <person name="Morin E."/>
            <person name="Andreopoulos B."/>
            <person name="Barry K.W."/>
            <person name="Bonito G."/>
            <person name="Buee M."/>
            <person name="Carver A."/>
            <person name="Chen C."/>
            <person name="Cichocki N."/>
            <person name="Clum A."/>
            <person name="Culley D."/>
            <person name="Crous P.W."/>
            <person name="Fauchery L."/>
            <person name="Girlanda M."/>
            <person name="Hayes R.D."/>
            <person name="Keri Z."/>
            <person name="LaButti K."/>
            <person name="Lipzen A."/>
            <person name="Lombard V."/>
            <person name="Magnuson J."/>
            <person name="Maillard F."/>
            <person name="Murat C."/>
            <person name="Nolan M."/>
            <person name="Ohm R.A."/>
            <person name="Pangilinan J."/>
            <person name="Pereira M.F."/>
            <person name="Perotto S."/>
            <person name="Peter M."/>
            <person name="Pfister S."/>
            <person name="Riley R."/>
            <person name="Sitrit Y."/>
            <person name="Stielow J.B."/>
            <person name="Szollosi G."/>
            <person name="Zifcakova L."/>
            <person name="Stursova M."/>
            <person name="Spatafora J.W."/>
            <person name="Tedersoo L."/>
            <person name="Vaario L.M."/>
            <person name="Yamada A."/>
            <person name="Yan M."/>
            <person name="Wang P."/>
            <person name="Xu J."/>
            <person name="Bruns T."/>
            <person name="Baldrian P."/>
            <person name="Vilgalys R."/>
            <person name="Dunand C."/>
            <person name="Henrissat B."/>
            <person name="Grigoriev I.V."/>
            <person name="Hibbett D."/>
            <person name="Nagy L.G."/>
            <person name="Martin F.M."/>
        </authorList>
    </citation>
    <scope>NUCLEOTIDE SEQUENCE</scope>
    <source>
        <strain evidence="3">UP504</strain>
    </source>
</reference>
<dbReference type="Pfam" id="PF23305">
    <property type="entry name" value="DUF7082"/>
    <property type="match status" value="1"/>
</dbReference>
<organism evidence="3 4">
    <name type="scientific">Hydnum rufescens UP504</name>
    <dbReference type="NCBI Taxonomy" id="1448309"/>
    <lineage>
        <taxon>Eukaryota</taxon>
        <taxon>Fungi</taxon>
        <taxon>Dikarya</taxon>
        <taxon>Basidiomycota</taxon>
        <taxon>Agaricomycotina</taxon>
        <taxon>Agaricomycetes</taxon>
        <taxon>Cantharellales</taxon>
        <taxon>Hydnaceae</taxon>
        <taxon>Hydnum</taxon>
    </lineage>
</organism>
<feature type="compositionally biased region" description="Low complexity" evidence="1">
    <location>
        <begin position="529"/>
        <end position="544"/>
    </location>
</feature>
<dbReference type="InterPro" id="IPR055509">
    <property type="entry name" value="DUF7082"/>
</dbReference>
<sequence length="762" mass="83277">SHISRPIPPPIYTCLPYGRSPDLPGRSPHHRDGDGRSSSSSAPMMLPYPSSTAEHQATIDPKSPLPVSHPSGPIISIRGMMCVYHFDPKEGEPNLPLTVRLDFQNPYARDSSAITLRIMFGDVPLPTSMQSLISTGAHPLLSVQVTHGQDILDSVDIGNFAYWCSTSTDVGSSSPEAFHNSPYMPCLNSPYRPPKLERDSALEGCPHIRAPPGNLIDPPRAFAPAAFGLVPSPAPPPPASPTALAPPQQSPGRTSTLIRTSQLANGHGLVPHQTRINLVIKGELNSVTMGWSQEDFNTRRRLVQFWRRQDRNNLHLAFSPISPEDFQESSIVISCIFREETDECYITSVDIIFLLECLVANRFTVEEKNRIRRNLEGFKPQTVSKNKKGQEDFFTLIMSFPNPRPRNIEKDVKVFPWKLLQKALEKIVNKYSYLPASGTMVEDGRASSASPVKENPREGDNIPKPEESTVLPDRGFEQMYPSVDGTPSTHFMYSVKHPSVATYPRSPSSSVQSHTSTSAAPTQSRKRSASNYSSSLLDLPPQSSGAHRAGFSTLGGALDYNPGGPDHEVGDLFNATAGYMGTAGGNSPPSELDGIHGRSFHHQLQQQQHREHQSRAPSTLQQSRSQFSQTLSRPSSSMHQSYTSYYSPDGHHAENSNEGLTTSIHRSNPPLYAPTPNTRRSNITSLMLPGNSDKNFFTDVYTSASHCTPPHTRTHGNDGQASGTRNAHGGARDVDIWVPISDPGFAANGSSPGIDPNVGVPF</sequence>
<feature type="compositionally biased region" description="Polar residues" evidence="1">
    <location>
        <begin position="615"/>
        <end position="646"/>
    </location>
</feature>
<name>A0A9P6B6Y3_9AGAM</name>
<dbReference type="PANTHER" id="PTHR39463">
    <property type="entry name" value="MEDUSA"/>
    <property type="match status" value="1"/>
</dbReference>
<evidence type="ECO:0000256" key="1">
    <source>
        <dbReference type="SAM" id="MobiDB-lite"/>
    </source>
</evidence>
<feature type="region of interest" description="Disordered" evidence="1">
    <location>
        <begin position="1"/>
        <end position="67"/>
    </location>
</feature>
<dbReference type="GO" id="GO:0005634">
    <property type="term" value="C:nucleus"/>
    <property type="evidence" value="ECO:0007669"/>
    <property type="project" value="TreeGrafter"/>
</dbReference>
<dbReference type="PANTHER" id="PTHR39463:SF1">
    <property type="entry name" value="MEDUSA"/>
    <property type="match status" value="1"/>
</dbReference>
<proteinExistence type="predicted"/>
<feature type="region of interest" description="Disordered" evidence="1">
    <location>
        <begin position="601"/>
        <end position="679"/>
    </location>
</feature>
<accession>A0A9P6B6Y3</accession>
<feature type="compositionally biased region" description="Low complexity" evidence="1">
    <location>
        <begin position="241"/>
        <end position="251"/>
    </location>
</feature>
<gene>
    <name evidence="3" type="ORF">BS47DRAFT_1338648</name>
</gene>
<comment type="caution">
    <text evidence="3">The sequence shown here is derived from an EMBL/GenBank/DDBJ whole genome shotgun (WGS) entry which is preliminary data.</text>
</comment>
<evidence type="ECO:0000313" key="4">
    <source>
        <dbReference type="Proteomes" id="UP000886523"/>
    </source>
</evidence>
<feature type="region of interest" description="Disordered" evidence="1">
    <location>
        <begin position="230"/>
        <end position="254"/>
    </location>
</feature>
<evidence type="ECO:0000313" key="3">
    <source>
        <dbReference type="EMBL" id="KAF9518070.1"/>
    </source>
</evidence>
<feature type="domain" description="DUF7082" evidence="2">
    <location>
        <begin position="276"/>
        <end position="428"/>
    </location>
</feature>
<protein>
    <recommendedName>
        <fullName evidence="2">DUF7082 domain-containing protein</fullName>
    </recommendedName>
</protein>
<feature type="compositionally biased region" description="Low complexity" evidence="1">
    <location>
        <begin position="506"/>
        <end position="518"/>
    </location>
</feature>
<feature type="compositionally biased region" description="Basic and acidic residues" evidence="1">
    <location>
        <begin position="454"/>
        <end position="467"/>
    </location>
</feature>
<evidence type="ECO:0000259" key="2">
    <source>
        <dbReference type="Pfam" id="PF23305"/>
    </source>
</evidence>
<feature type="compositionally biased region" description="Polar residues" evidence="1">
    <location>
        <begin position="656"/>
        <end position="666"/>
    </location>
</feature>